<evidence type="ECO:0000256" key="1">
    <source>
        <dbReference type="ARBA" id="ARBA00004370"/>
    </source>
</evidence>
<accession>A0A3M7PG02</accession>
<dbReference type="GO" id="GO:0032934">
    <property type="term" value="F:sterol binding"/>
    <property type="evidence" value="ECO:0007669"/>
    <property type="project" value="TreeGrafter"/>
</dbReference>
<dbReference type="GO" id="GO:0032366">
    <property type="term" value="P:intracellular sterol transport"/>
    <property type="evidence" value="ECO:0007669"/>
    <property type="project" value="TreeGrafter"/>
</dbReference>
<proteinExistence type="predicted"/>
<dbReference type="EMBL" id="REGN01011015">
    <property type="protein sequence ID" value="RMZ98031.1"/>
    <property type="molecule type" value="Genomic_DNA"/>
</dbReference>
<dbReference type="Pfam" id="PF16016">
    <property type="entry name" value="VASt"/>
    <property type="match status" value="1"/>
</dbReference>
<reference evidence="4 5" key="1">
    <citation type="journal article" date="2018" name="Sci. Rep.">
        <title>Genomic signatures of local adaptation to the degree of environmental predictability in rotifers.</title>
        <authorList>
            <person name="Franch-Gras L."/>
            <person name="Hahn C."/>
            <person name="Garcia-Roger E.M."/>
            <person name="Carmona M.J."/>
            <person name="Serra M."/>
            <person name="Gomez A."/>
        </authorList>
    </citation>
    <scope>NUCLEOTIDE SEQUENCE [LARGE SCALE GENOMIC DNA]</scope>
    <source>
        <strain evidence="4">HYR1</strain>
    </source>
</reference>
<gene>
    <name evidence="4" type="ORF">BpHYR1_024869</name>
</gene>
<dbReference type="PANTHER" id="PTHR23319:SF4">
    <property type="entry name" value="GRAM DOMAIN CONTAINING 1B, ISOFORM E"/>
    <property type="match status" value="1"/>
</dbReference>
<dbReference type="GO" id="GO:0005886">
    <property type="term" value="C:plasma membrane"/>
    <property type="evidence" value="ECO:0007669"/>
    <property type="project" value="TreeGrafter"/>
</dbReference>
<protein>
    <submittedName>
        <fullName evidence="4">GRAM domain-containing</fullName>
    </submittedName>
</protein>
<dbReference type="OrthoDB" id="2162691at2759"/>
<dbReference type="GO" id="GO:0140268">
    <property type="term" value="C:endoplasmic reticulum-plasma membrane contact site"/>
    <property type="evidence" value="ECO:0007669"/>
    <property type="project" value="TreeGrafter"/>
</dbReference>
<keyword evidence="2" id="KW-0472">Membrane</keyword>
<dbReference type="AlphaFoldDB" id="A0A3M7PG02"/>
<dbReference type="STRING" id="10195.A0A3M7PG02"/>
<name>A0A3M7PG02_BRAPC</name>
<comment type="subcellular location">
    <subcellularLocation>
        <location evidence="1">Membrane</location>
    </subcellularLocation>
</comment>
<feature type="domain" description="VASt" evidence="3">
    <location>
        <begin position="42"/>
        <end position="212"/>
    </location>
</feature>
<dbReference type="Proteomes" id="UP000276133">
    <property type="component" value="Unassembled WGS sequence"/>
</dbReference>
<dbReference type="PANTHER" id="PTHR23319">
    <property type="entry name" value="GRAM DOMAIN CONTAINING 1B, ISOFORM E"/>
    <property type="match status" value="1"/>
</dbReference>
<keyword evidence="5" id="KW-1185">Reference proteome</keyword>
<comment type="caution">
    <text evidence="4">The sequence shown here is derived from an EMBL/GenBank/DDBJ whole genome shotgun (WGS) entry which is preliminary data.</text>
</comment>
<sequence>MSIKSSTRNHLNRKYKSTVHNGGKLSSNQTEQIPECNCIDHNGKIYLDQVFEMSFSYLFECLFEFNEFYYEFLKTRKISEFKVDDWKIENEIKIRRAEYLIEISHAIASKYCKNVETYKIVKYVENSICVIETETFSSGVIYSDCFKICHRYCLTGSPSDNRCRLKVHSSLIYLSKPNFVIKALIDKNCYASLSDFFKGMLESLQYECERLRMFNLSIIKTSTEIDFKKSTIETKSSLTSSMTSSKNFSSDDEISSSDEAITSKKSSFSKIVKTSGSNGIICSNLEPKENEILLPNKRSLSQRHYEKDKNSDSLEFSEKNDNQRKYDSLNFKIDLFIKFFLAL</sequence>
<dbReference type="InterPro" id="IPR051482">
    <property type="entry name" value="Cholesterol_transport"/>
</dbReference>
<dbReference type="PROSITE" id="PS51778">
    <property type="entry name" value="VAST"/>
    <property type="match status" value="1"/>
</dbReference>
<evidence type="ECO:0000313" key="4">
    <source>
        <dbReference type="EMBL" id="RMZ98031.1"/>
    </source>
</evidence>
<evidence type="ECO:0000256" key="2">
    <source>
        <dbReference type="ARBA" id="ARBA00023136"/>
    </source>
</evidence>
<dbReference type="InterPro" id="IPR031968">
    <property type="entry name" value="VASt"/>
</dbReference>
<evidence type="ECO:0000313" key="5">
    <source>
        <dbReference type="Proteomes" id="UP000276133"/>
    </source>
</evidence>
<organism evidence="4 5">
    <name type="scientific">Brachionus plicatilis</name>
    <name type="common">Marine rotifer</name>
    <name type="synonym">Brachionus muelleri</name>
    <dbReference type="NCBI Taxonomy" id="10195"/>
    <lineage>
        <taxon>Eukaryota</taxon>
        <taxon>Metazoa</taxon>
        <taxon>Spiralia</taxon>
        <taxon>Gnathifera</taxon>
        <taxon>Rotifera</taxon>
        <taxon>Eurotatoria</taxon>
        <taxon>Monogononta</taxon>
        <taxon>Pseudotrocha</taxon>
        <taxon>Ploima</taxon>
        <taxon>Brachionidae</taxon>
        <taxon>Brachionus</taxon>
    </lineage>
</organism>
<dbReference type="GO" id="GO:0120015">
    <property type="term" value="F:sterol transfer activity"/>
    <property type="evidence" value="ECO:0007669"/>
    <property type="project" value="TreeGrafter"/>
</dbReference>
<dbReference type="GO" id="GO:0005789">
    <property type="term" value="C:endoplasmic reticulum membrane"/>
    <property type="evidence" value="ECO:0007669"/>
    <property type="project" value="TreeGrafter"/>
</dbReference>
<evidence type="ECO:0000259" key="3">
    <source>
        <dbReference type="PROSITE" id="PS51778"/>
    </source>
</evidence>